<evidence type="ECO:0000313" key="15">
    <source>
        <dbReference type="Proteomes" id="UP000315363"/>
    </source>
</evidence>
<dbReference type="Pfam" id="PF00999">
    <property type="entry name" value="Na_H_Exchanger"/>
    <property type="match status" value="1"/>
</dbReference>
<feature type="transmembrane region" description="Helical" evidence="12">
    <location>
        <begin position="147"/>
        <end position="170"/>
    </location>
</feature>
<evidence type="ECO:0000259" key="13">
    <source>
        <dbReference type="PROSITE" id="PS51201"/>
    </source>
</evidence>
<evidence type="ECO:0000313" key="14">
    <source>
        <dbReference type="EMBL" id="TQO37203.1"/>
    </source>
</evidence>
<comment type="subcellular location">
    <subcellularLocation>
        <location evidence="1">Membrane</location>
        <topology evidence="1">Multi-pass membrane protein</topology>
    </subcellularLocation>
</comment>
<dbReference type="PANTHER" id="PTHR46157">
    <property type="entry name" value="K(+) EFFLUX ANTIPORTER 3, CHLOROPLASTIC"/>
    <property type="match status" value="1"/>
</dbReference>
<dbReference type="InterPro" id="IPR006036">
    <property type="entry name" value="K_uptake_TrkA"/>
</dbReference>
<evidence type="ECO:0000256" key="7">
    <source>
        <dbReference type="ARBA" id="ARBA00022692"/>
    </source>
</evidence>
<feature type="transmembrane region" description="Helical" evidence="12">
    <location>
        <begin position="338"/>
        <end position="360"/>
    </location>
</feature>
<keyword evidence="6" id="KW-0633">Potassium transport</keyword>
<organism evidence="14 15">
    <name type="scientific">Arenibacter algicola</name>
    <dbReference type="NCBI Taxonomy" id="616991"/>
    <lineage>
        <taxon>Bacteria</taxon>
        <taxon>Pseudomonadati</taxon>
        <taxon>Bacteroidota</taxon>
        <taxon>Flavobacteriia</taxon>
        <taxon>Flavobacteriales</taxon>
        <taxon>Flavobacteriaceae</taxon>
        <taxon>Arenibacter</taxon>
    </lineage>
</organism>
<dbReference type="InterPro" id="IPR003148">
    <property type="entry name" value="RCK_N"/>
</dbReference>
<feature type="transmembrane region" description="Helical" evidence="12">
    <location>
        <begin position="283"/>
        <end position="302"/>
    </location>
</feature>
<feature type="transmembrane region" description="Helical" evidence="12">
    <location>
        <begin position="308"/>
        <end position="331"/>
    </location>
</feature>
<comment type="caution">
    <text evidence="14">The sequence shown here is derived from an EMBL/GenBank/DDBJ whole genome shotgun (WGS) entry which is preliminary data.</text>
</comment>
<keyword evidence="4" id="KW-0050">Antiport</keyword>
<feature type="transmembrane region" description="Helical" evidence="12">
    <location>
        <begin position="87"/>
        <end position="109"/>
    </location>
</feature>
<accession>A0ABY3A9S7</accession>
<dbReference type="PRINTS" id="PR00335">
    <property type="entry name" value="KUPTAKETRKA"/>
</dbReference>
<reference evidence="14 15" key="1">
    <citation type="submission" date="2019-06" db="EMBL/GenBank/DDBJ databases">
        <title>A large-scale integrated study on North Sea by COGITO (Coastal Microbe Genomic &amp; Taxonomic Observatory).</title>
        <authorList>
            <person name="Teeling H."/>
        </authorList>
    </citation>
    <scope>NUCLEOTIDE SEQUENCE [LARGE SCALE GENOMIC DNA]</scope>
    <source>
        <strain evidence="14 15">MAR_2009_79</strain>
    </source>
</reference>
<dbReference type="InterPro" id="IPR004771">
    <property type="entry name" value="K/H_exchanger"/>
</dbReference>
<gene>
    <name evidence="14" type="ORF">GQ41_1803</name>
</gene>
<keyword evidence="15" id="KW-1185">Reference proteome</keyword>
<evidence type="ECO:0000256" key="6">
    <source>
        <dbReference type="ARBA" id="ARBA00022538"/>
    </source>
</evidence>
<keyword evidence="8" id="KW-0630">Potassium</keyword>
<dbReference type="PROSITE" id="PS51201">
    <property type="entry name" value="RCK_N"/>
    <property type="match status" value="1"/>
</dbReference>
<feature type="transmembrane region" description="Helical" evidence="12">
    <location>
        <begin position="228"/>
        <end position="246"/>
    </location>
</feature>
<evidence type="ECO:0000256" key="11">
    <source>
        <dbReference type="ARBA" id="ARBA00023136"/>
    </source>
</evidence>
<dbReference type="SUPFAM" id="SSF51735">
    <property type="entry name" value="NAD(P)-binding Rossmann-fold domains"/>
    <property type="match status" value="1"/>
</dbReference>
<protein>
    <submittedName>
        <fullName evidence="14">CPA2 family monovalent cation:H+ antiporter-2</fullName>
    </submittedName>
</protein>
<feature type="domain" description="RCK N-terminal" evidence="13">
    <location>
        <begin position="415"/>
        <end position="539"/>
    </location>
</feature>
<evidence type="ECO:0000256" key="1">
    <source>
        <dbReference type="ARBA" id="ARBA00004141"/>
    </source>
</evidence>
<dbReference type="Gene3D" id="1.20.1530.20">
    <property type="match status" value="1"/>
</dbReference>
<sequence>MSGSILFAAIVFLTGAIICVPIAKKFGLSSVLGYLLAGILIGPYLLGFVGDEGQDILHFAEFGVVMMLFLIGLEIEPKSFWQMRKTIIGMGGAQVLGTMIVSFLLFTTIGFDWKVSLIISMAVSLSSTAITLQTIKENGLMNTTYGASSFSILLFQDIIVILMLAVIPLLTDSEKAAIADDHSDHIYLLENLPLGFQALAIFLSVVTVVLAGRYFFVPMLRLVAKTRLRELLSASALLIVIALAYLMELVGLSPALGAFLGGVVLATSEFKHELESNLEPFKGLLLGLFFMAVGASINFIVIGDNPLMISGLVVAVIVLKALILFLVAAIFKLKADQRLLLTIGLAQIGEFAFVLLSFAYQLNILDRVELDMMLVVTALTMTLTPILGIINERLILPRVGTKKAETRQVDHIAKTHKVILVGFGHFGSTVGRFLRSYGIEATILDNDSNRVDLLRKMGFEVYYGDATRMDLLESAGIAEAKILISAIDNSDNVIHLTKMVKEKYPNVKLMLRAKNRYDAYDLLNMGVEDVYRESLETSVKMAGDALNHLGFRKYTIYRQAQKFIQYDEEGLRRMADKTKTKEEYIFKAKEEIKQQEKQLEEDLKRGIIEFDNHWDSEQMRAAHNVVKDK</sequence>
<feature type="transmembrane region" description="Helical" evidence="12">
    <location>
        <begin position="194"/>
        <end position="216"/>
    </location>
</feature>
<dbReference type="PANTHER" id="PTHR46157:SF4">
    <property type="entry name" value="K(+) EFFLUX ANTIPORTER 3, CHLOROPLASTIC"/>
    <property type="match status" value="1"/>
</dbReference>
<keyword evidence="5" id="KW-1003">Cell membrane</keyword>
<feature type="transmembrane region" description="Helical" evidence="12">
    <location>
        <begin position="31"/>
        <end position="50"/>
    </location>
</feature>
<feature type="transmembrane region" description="Helical" evidence="12">
    <location>
        <begin position="56"/>
        <end position="75"/>
    </location>
</feature>
<evidence type="ECO:0000256" key="3">
    <source>
        <dbReference type="ARBA" id="ARBA00022448"/>
    </source>
</evidence>
<feature type="transmembrane region" description="Helical" evidence="12">
    <location>
        <begin position="115"/>
        <end position="135"/>
    </location>
</feature>
<dbReference type="NCBIfam" id="TIGR00932">
    <property type="entry name" value="2a37"/>
    <property type="match status" value="1"/>
</dbReference>
<dbReference type="InterPro" id="IPR006153">
    <property type="entry name" value="Cation/H_exchanger_TM"/>
</dbReference>
<evidence type="ECO:0000256" key="8">
    <source>
        <dbReference type="ARBA" id="ARBA00022958"/>
    </source>
</evidence>
<feature type="transmembrane region" description="Helical" evidence="12">
    <location>
        <begin position="6"/>
        <end position="24"/>
    </location>
</feature>
<evidence type="ECO:0000256" key="9">
    <source>
        <dbReference type="ARBA" id="ARBA00022989"/>
    </source>
</evidence>
<name>A0ABY3A9S7_9FLAO</name>
<keyword evidence="3" id="KW-0813">Transport</keyword>
<dbReference type="Pfam" id="PF02254">
    <property type="entry name" value="TrkA_N"/>
    <property type="match status" value="1"/>
</dbReference>
<dbReference type="Gene3D" id="3.40.50.720">
    <property type="entry name" value="NAD(P)-binding Rossmann-like Domain"/>
    <property type="match status" value="1"/>
</dbReference>
<proteinExistence type="inferred from homology"/>
<keyword evidence="9 12" id="KW-1133">Transmembrane helix</keyword>
<evidence type="ECO:0000256" key="4">
    <source>
        <dbReference type="ARBA" id="ARBA00022449"/>
    </source>
</evidence>
<keyword evidence="11 12" id="KW-0472">Membrane</keyword>
<evidence type="ECO:0000256" key="5">
    <source>
        <dbReference type="ARBA" id="ARBA00022475"/>
    </source>
</evidence>
<dbReference type="InterPro" id="IPR038770">
    <property type="entry name" value="Na+/solute_symporter_sf"/>
</dbReference>
<evidence type="ECO:0000256" key="10">
    <source>
        <dbReference type="ARBA" id="ARBA00023065"/>
    </source>
</evidence>
<dbReference type="InterPro" id="IPR036291">
    <property type="entry name" value="NAD(P)-bd_dom_sf"/>
</dbReference>
<comment type="similarity">
    <text evidence="2">Belongs to the monovalent cation:proton antiporter 2 (CPA2) transporter (TC 2.A.37) family.</text>
</comment>
<keyword evidence="10" id="KW-0406">Ion transport</keyword>
<dbReference type="Proteomes" id="UP000315363">
    <property type="component" value="Unassembled WGS sequence"/>
</dbReference>
<evidence type="ECO:0000256" key="2">
    <source>
        <dbReference type="ARBA" id="ARBA00005551"/>
    </source>
</evidence>
<dbReference type="RefSeq" id="WP_142189195.1">
    <property type="nucleotide sequence ID" value="NZ_VHIF01000001.1"/>
</dbReference>
<feature type="transmembrane region" description="Helical" evidence="12">
    <location>
        <begin position="372"/>
        <end position="390"/>
    </location>
</feature>
<evidence type="ECO:0000256" key="12">
    <source>
        <dbReference type="SAM" id="Phobius"/>
    </source>
</evidence>
<dbReference type="EMBL" id="VHIF01000001">
    <property type="protein sequence ID" value="TQO37203.1"/>
    <property type="molecule type" value="Genomic_DNA"/>
</dbReference>
<keyword evidence="7 12" id="KW-0812">Transmembrane</keyword>